<reference evidence="1" key="1">
    <citation type="submission" date="2018-12" db="EMBL/GenBank/DDBJ databases">
        <title>Novel natural products biosynthetic potential of the class Ktedonobacteria.</title>
        <authorList>
            <person name="Zheng Y."/>
            <person name="Saitou A."/>
            <person name="Wang C.M."/>
            <person name="Toyoda A."/>
            <person name="Minakuchi Y."/>
            <person name="Sekiguchi Y."/>
            <person name="Ueda K."/>
            <person name="Takano H."/>
            <person name="Sakai Y."/>
            <person name="Yokota A."/>
            <person name="Yabe S."/>
        </authorList>
    </citation>
    <scope>NUCLEOTIDE SEQUENCE</scope>
    <source>
        <strain evidence="1">A3-2</strain>
    </source>
</reference>
<proteinExistence type="predicted"/>
<name>A0A455T0J7_9CHLR</name>
<protein>
    <submittedName>
        <fullName evidence="1">Uncharacterized protein</fullName>
    </submittedName>
</protein>
<sequence>MVGVETQRLVEVGQTPKLIALLAVEKAAPQVSLGIVGAQGDDSAVQGDQLHV</sequence>
<gene>
    <name evidence="1" type="ORF">KTA_15770</name>
</gene>
<dbReference type="AlphaFoldDB" id="A0A455T0J7"/>
<dbReference type="EMBL" id="AP019377">
    <property type="protein sequence ID" value="BBH93378.1"/>
    <property type="molecule type" value="Genomic_DNA"/>
</dbReference>
<evidence type="ECO:0000313" key="1">
    <source>
        <dbReference type="EMBL" id="BBH93378.1"/>
    </source>
</evidence>
<organism evidence="1">
    <name type="scientific">Thermogemmatispora argillosa</name>
    <dbReference type="NCBI Taxonomy" id="2045280"/>
    <lineage>
        <taxon>Bacteria</taxon>
        <taxon>Bacillati</taxon>
        <taxon>Chloroflexota</taxon>
        <taxon>Ktedonobacteria</taxon>
        <taxon>Thermogemmatisporales</taxon>
        <taxon>Thermogemmatisporaceae</taxon>
        <taxon>Thermogemmatispora</taxon>
    </lineage>
</organism>
<accession>A0A455T0J7</accession>